<comment type="similarity">
    <text evidence="2 6">Belongs to the SURF1 family.</text>
</comment>
<feature type="region of interest" description="Disordered" evidence="7">
    <location>
        <begin position="257"/>
        <end position="283"/>
    </location>
</feature>
<dbReference type="Pfam" id="PF02104">
    <property type="entry name" value="SURF1"/>
    <property type="match status" value="1"/>
</dbReference>
<keyword evidence="4 6" id="KW-1133">Transmembrane helix</keyword>
<dbReference type="InterPro" id="IPR002994">
    <property type="entry name" value="Surf1/Shy1"/>
</dbReference>
<organism evidence="8 9">
    <name type="scientific">Oxalicibacterium solurbis</name>
    <dbReference type="NCBI Taxonomy" id="69280"/>
    <lineage>
        <taxon>Bacteria</taxon>
        <taxon>Pseudomonadati</taxon>
        <taxon>Pseudomonadota</taxon>
        <taxon>Betaproteobacteria</taxon>
        <taxon>Burkholderiales</taxon>
        <taxon>Oxalobacteraceae</taxon>
        <taxon>Oxalicibacterium</taxon>
    </lineage>
</organism>
<dbReference type="Proteomes" id="UP000627205">
    <property type="component" value="Unassembled WGS sequence"/>
</dbReference>
<keyword evidence="5 6" id="KW-0472">Membrane</keyword>
<feature type="transmembrane region" description="Helical" evidence="6">
    <location>
        <begin position="26"/>
        <end position="48"/>
    </location>
</feature>
<dbReference type="PANTHER" id="PTHR23427:SF2">
    <property type="entry name" value="SURFEIT LOCUS PROTEIN 1"/>
    <property type="match status" value="1"/>
</dbReference>
<evidence type="ECO:0000256" key="3">
    <source>
        <dbReference type="ARBA" id="ARBA00022692"/>
    </source>
</evidence>
<dbReference type="AlphaFoldDB" id="A0A8J3AWG5"/>
<comment type="caution">
    <text evidence="8">The sequence shown here is derived from an EMBL/GenBank/DDBJ whole genome shotgun (WGS) entry which is preliminary data.</text>
</comment>
<feature type="transmembrane region" description="Helical" evidence="6">
    <location>
        <begin position="230"/>
        <end position="250"/>
    </location>
</feature>
<dbReference type="RefSeq" id="WP_188420296.1">
    <property type="nucleotide sequence ID" value="NZ_BMDP01000002.1"/>
</dbReference>
<dbReference type="CDD" id="cd06662">
    <property type="entry name" value="SURF1"/>
    <property type="match status" value="1"/>
</dbReference>
<gene>
    <name evidence="8" type="ORF">GCM10011430_13910</name>
</gene>
<accession>A0A8J3AWG5</accession>
<reference evidence="8" key="2">
    <citation type="submission" date="2020-09" db="EMBL/GenBank/DDBJ databases">
        <authorList>
            <person name="Sun Q."/>
            <person name="Sedlacek I."/>
        </authorList>
    </citation>
    <scope>NUCLEOTIDE SEQUENCE</scope>
    <source>
        <strain evidence="8">CCM 7664</strain>
    </source>
</reference>
<protein>
    <recommendedName>
        <fullName evidence="6">SURF1-like protein</fullName>
    </recommendedName>
</protein>
<evidence type="ECO:0000256" key="5">
    <source>
        <dbReference type="ARBA" id="ARBA00023136"/>
    </source>
</evidence>
<evidence type="ECO:0000256" key="2">
    <source>
        <dbReference type="ARBA" id="ARBA00007165"/>
    </source>
</evidence>
<dbReference type="PANTHER" id="PTHR23427">
    <property type="entry name" value="SURFEIT LOCUS PROTEIN"/>
    <property type="match status" value="1"/>
</dbReference>
<keyword evidence="3 6" id="KW-0812">Transmembrane</keyword>
<evidence type="ECO:0000313" key="8">
    <source>
        <dbReference type="EMBL" id="GGI54217.1"/>
    </source>
</evidence>
<comment type="subcellular location">
    <subcellularLocation>
        <location evidence="6">Cell membrane</location>
        <topology evidence="6">Multi-pass membrane protein</topology>
    </subcellularLocation>
    <subcellularLocation>
        <location evidence="1">Membrane</location>
    </subcellularLocation>
</comment>
<sequence length="283" mass="30967">MTGTLERDGTASHEIERRPRSLAVRLTLVATAVVLFAGFLALGTWQIYRLQWKLALIERVETRVHAAPVQAPGPERWPQVTAASDEYRHVRLTGVYLPELSVKVQASTELGAGYWLLTPLRTEEGTVVLVNRGFIFPNVDAARSAAVDGAVTISGLLRISEPGGGFLRHNDPAGDRWYSRDVAAIAASRSLTAVAPFFVDADAGMEPPAANGAVRPVGGLTVIRFHNSHLVYALTWYALALMVAGAAFWVTRDERRARRTADRQDRGTEDHSEDGSHDRHSSH</sequence>
<dbReference type="PROSITE" id="PS50895">
    <property type="entry name" value="SURF1"/>
    <property type="match status" value="1"/>
</dbReference>
<proteinExistence type="inferred from homology"/>
<name>A0A8J3AWG5_9BURK</name>
<evidence type="ECO:0000313" key="9">
    <source>
        <dbReference type="Proteomes" id="UP000627205"/>
    </source>
</evidence>
<dbReference type="InterPro" id="IPR045214">
    <property type="entry name" value="Surf1/Surf4"/>
</dbReference>
<evidence type="ECO:0000256" key="1">
    <source>
        <dbReference type="ARBA" id="ARBA00004370"/>
    </source>
</evidence>
<evidence type="ECO:0000256" key="6">
    <source>
        <dbReference type="RuleBase" id="RU363076"/>
    </source>
</evidence>
<keyword evidence="9" id="KW-1185">Reference proteome</keyword>
<dbReference type="EMBL" id="BMDP01000002">
    <property type="protein sequence ID" value="GGI54217.1"/>
    <property type="molecule type" value="Genomic_DNA"/>
</dbReference>
<keyword evidence="6" id="KW-1003">Cell membrane</keyword>
<dbReference type="GO" id="GO:0005886">
    <property type="term" value="C:plasma membrane"/>
    <property type="evidence" value="ECO:0007669"/>
    <property type="project" value="UniProtKB-SubCell"/>
</dbReference>
<evidence type="ECO:0000256" key="4">
    <source>
        <dbReference type="ARBA" id="ARBA00022989"/>
    </source>
</evidence>
<evidence type="ECO:0000256" key="7">
    <source>
        <dbReference type="SAM" id="MobiDB-lite"/>
    </source>
</evidence>
<reference evidence="8" key="1">
    <citation type="journal article" date="2014" name="Int. J. Syst. Evol. Microbiol.">
        <title>Complete genome sequence of Corynebacterium casei LMG S-19264T (=DSM 44701T), isolated from a smear-ripened cheese.</title>
        <authorList>
            <consortium name="US DOE Joint Genome Institute (JGI-PGF)"/>
            <person name="Walter F."/>
            <person name="Albersmeier A."/>
            <person name="Kalinowski J."/>
            <person name="Ruckert C."/>
        </authorList>
    </citation>
    <scope>NUCLEOTIDE SEQUENCE</scope>
    <source>
        <strain evidence="8">CCM 7664</strain>
    </source>
</reference>